<feature type="domain" description="dUTPase-like" evidence="6">
    <location>
        <begin position="23"/>
        <end position="138"/>
    </location>
</feature>
<dbReference type="InterPro" id="IPR033704">
    <property type="entry name" value="dUTPase_trimeric"/>
</dbReference>
<dbReference type="PANTHER" id="PTHR11241">
    <property type="entry name" value="DEOXYURIDINE 5'-TRIPHOSPHATE NUCLEOTIDOHYDROLASE"/>
    <property type="match status" value="1"/>
</dbReference>
<evidence type="ECO:0000256" key="5">
    <source>
        <dbReference type="ARBA" id="ARBA00047686"/>
    </source>
</evidence>
<accession>I0GWL0</accession>
<dbReference type="KEGG" id="sri:SELR_pSRC300740"/>
<dbReference type="EMBL" id="AP012300">
    <property type="protein sequence ID" value="BAL85147.1"/>
    <property type="molecule type" value="Genomic_DNA"/>
</dbReference>
<reference evidence="7 8" key="1">
    <citation type="submission" date="2011-10" db="EMBL/GenBank/DDBJ databases">
        <title>Whole genome sequence of Selenomonas ruminantium subsp. lactilytica TAM6421.</title>
        <authorList>
            <person name="Oguchi A."/>
            <person name="Ankai A."/>
            <person name="Kaneko J."/>
            <person name="Yamada-Narita S."/>
            <person name="Fukui S."/>
            <person name="Takahashi M."/>
            <person name="Onodera T."/>
            <person name="Kojima S."/>
            <person name="Fushimi T."/>
            <person name="Abe N."/>
            <person name="Kamio Y."/>
            <person name="Yamazaki S."/>
            <person name="Fujita N."/>
        </authorList>
    </citation>
    <scope>NUCLEOTIDE SEQUENCE [LARGE SCALE GENOMIC DNA]</scope>
    <source>
        <strain evidence="8">NBRC 103574 / TAM6421</strain>
        <plasmid evidence="7 8">pSRC3</plasmid>
    </source>
</reference>
<dbReference type="EC" id="3.6.1.23" evidence="2"/>
<evidence type="ECO:0000313" key="8">
    <source>
        <dbReference type="Proteomes" id="UP000007887"/>
    </source>
</evidence>
<evidence type="ECO:0000313" key="7">
    <source>
        <dbReference type="EMBL" id="BAL85147.1"/>
    </source>
</evidence>
<evidence type="ECO:0000256" key="1">
    <source>
        <dbReference type="ARBA" id="ARBA00006581"/>
    </source>
</evidence>
<dbReference type="GO" id="GO:0006226">
    <property type="term" value="P:dUMP biosynthetic process"/>
    <property type="evidence" value="ECO:0007669"/>
    <property type="project" value="InterPro"/>
</dbReference>
<proteinExistence type="inferred from homology"/>
<dbReference type="HOGENOM" id="CLU_068508_1_2_9"/>
<evidence type="ECO:0000256" key="3">
    <source>
        <dbReference type="ARBA" id="ARBA00022801"/>
    </source>
</evidence>
<dbReference type="GO" id="GO:0046081">
    <property type="term" value="P:dUTP catabolic process"/>
    <property type="evidence" value="ECO:0007669"/>
    <property type="project" value="InterPro"/>
</dbReference>
<keyword evidence="3 7" id="KW-0378">Hydrolase</keyword>
<dbReference type="Pfam" id="PF00692">
    <property type="entry name" value="dUTPase"/>
    <property type="match status" value="1"/>
</dbReference>
<evidence type="ECO:0000256" key="2">
    <source>
        <dbReference type="ARBA" id="ARBA00012379"/>
    </source>
</evidence>
<name>I0GWL0_SELRL</name>
<dbReference type="InterPro" id="IPR008181">
    <property type="entry name" value="dUTPase"/>
</dbReference>
<dbReference type="RefSeq" id="WP_014426165.1">
    <property type="nucleotide sequence ID" value="NC_017073.1"/>
</dbReference>
<evidence type="ECO:0000256" key="4">
    <source>
        <dbReference type="ARBA" id="ARBA00023080"/>
    </source>
</evidence>
<keyword evidence="4" id="KW-0546">Nucleotide metabolism</keyword>
<geneLocation type="plasmid" evidence="7 8">
    <name>pSRC3</name>
</geneLocation>
<dbReference type="SUPFAM" id="SSF51283">
    <property type="entry name" value="dUTPase-like"/>
    <property type="match status" value="1"/>
</dbReference>
<dbReference type="GO" id="GO:0004170">
    <property type="term" value="F:dUTP diphosphatase activity"/>
    <property type="evidence" value="ECO:0007669"/>
    <property type="project" value="UniProtKB-EC"/>
</dbReference>
<protein>
    <recommendedName>
        <fullName evidence="2">dUTP diphosphatase</fullName>
        <ecNumber evidence="2">3.6.1.23</ecNumber>
    </recommendedName>
</protein>
<dbReference type="Proteomes" id="UP000007887">
    <property type="component" value="Plasmid pSRC3"/>
</dbReference>
<gene>
    <name evidence="7" type="primary">dut</name>
    <name evidence="7" type="ordered locus">SELR_pSRC300740</name>
</gene>
<dbReference type="CDD" id="cd07557">
    <property type="entry name" value="trimeric_dUTPase"/>
    <property type="match status" value="1"/>
</dbReference>
<sequence length="139" mass="15474">MINIKVKEIRPGSLPERHGDWIDLKAGMTVKYNKGDFLMIPLGVAMKLPQEYEGHLLPRSSTFKKYKILLVNSTGIIDNAYCGNGDEWQFPALAMEDGVIKKGDRIAQFRVVPVMKSVKFSIREDLGSKDRGGFGSTGV</sequence>
<comment type="similarity">
    <text evidence="1">Belongs to the dUTPase family.</text>
</comment>
<dbReference type="InterPro" id="IPR036157">
    <property type="entry name" value="dUTPase-like_sf"/>
</dbReference>
<dbReference type="InterPro" id="IPR029054">
    <property type="entry name" value="dUTPase-like"/>
</dbReference>
<evidence type="ECO:0000259" key="6">
    <source>
        <dbReference type="Pfam" id="PF00692"/>
    </source>
</evidence>
<keyword evidence="7" id="KW-0614">Plasmid</keyword>
<dbReference type="PANTHER" id="PTHR11241:SF0">
    <property type="entry name" value="DEOXYURIDINE 5'-TRIPHOSPHATE NUCLEOTIDOHYDROLASE"/>
    <property type="match status" value="1"/>
</dbReference>
<dbReference type="AlphaFoldDB" id="I0GWL0"/>
<dbReference type="GO" id="GO:0000287">
    <property type="term" value="F:magnesium ion binding"/>
    <property type="evidence" value="ECO:0007669"/>
    <property type="project" value="InterPro"/>
</dbReference>
<dbReference type="OrthoDB" id="9809956at2"/>
<dbReference type="PATRIC" id="fig|927704.6.peg.3388"/>
<organism evidence="7 8">
    <name type="scientific">Selenomonas ruminantium subsp. lactilytica (strain NBRC 103574 / TAM6421)</name>
    <dbReference type="NCBI Taxonomy" id="927704"/>
    <lineage>
        <taxon>Bacteria</taxon>
        <taxon>Bacillati</taxon>
        <taxon>Bacillota</taxon>
        <taxon>Negativicutes</taxon>
        <taxon>Selenomonadales</taxon>
        <taxon>Selenomonadaceae</taxon>
        <taxon>Selenomonas</taxon>
    </lineage>
</organism>
<dbReference type="Gene3D" id="2.70.40.10">
    <property type="match status" value="1"/>
</dbReference>
<comment type="catalytic activity">
    <reaction evidence="5">
        <text>dUTP + H2O = dUMP + diphosphate + H(+)</text>
        <dbReference type="Rhea" id="RHEA:10248"/>
        <dbReference type="ChEBI" id="CHEBI:15377"/>
        <dbReference type="ChEBI" id="CHEBI:15378"/>
        <dbReference type="ChEBI" id="CHEBI:33019"/>
        <dbReference type="ChEBI" id="CHEBI:61555"/>
        <dbReference type="ChEBI" id="CHEBI:246422"/>
        <dbReference type="EC" id="3.6.1.23"/>
    </reaction>
</comment>